<dbReference type="Pfam" id="PF04479">
    <property type="entry name" value="RTA1"/>
    <property type="match status" value="1"/>
</dbReference>
<feature type="transmembrane region" description="Helical" evidence="5">
    <location>
        <begin position="163"/>
        <end position="190"/>
    </location>
</feature>
<feature type="transmembrane region" description="Helical" evidence="5">
    <location>
        <begin position="53"/>
        <end position="75"/>
    </location>
</feature>
<evidence type="ECO:0000256" key="3">
    <source>
        <dbReference type="ARBA" id="ARBA00022989"/>
    </source>
</evidence>
<evidence type="ECO:0000313" key="6">
    <source>
        <dbReference type="EMBL" id="USW49138.1"/>
    </source>
</evidence>
<feature type="transmembrane region" description="Helical" evidence="5">
    <location>
        <begin position="26"/>
        <end position="46"/>
    </location>
</feature>
<comment type="subcellular location">
    <subcellularLocation>
        <location evidence="1">Membrane</location>
        <topology evidence="1">Multi-pass membrane protein</topology>
    </subcellularLocation>
</comment>
<evidence type="ECO:0000256" key="2">
    <source>
        <dbReference type="ARBA" id="ARBA00022692"/>
    </source>
</evidence>
<keyword evidence="7" id="KW-1185">Reference proteome</keyword>
<dbReference type="OrthoDB" id="4521223at2759"/>
<evidence type="ECO:0000256" key="1">
    <source>
        <dbReference type="ARBA" id="ARBA00004141"/>
    </source>
</evidence>
<dbReference type="AlphaFoldDB" id="A0A9Q9AN43"/>
<feature type="transmembrane region" description="Helical" evidence="5">
    <location>
        <begin position="215"/>
        <end position="235"/>
    </location>
</feature>
<reference evidence="6" key="1">
    <citation type="submission" date="2022-06" db="EMBL/GenBank/DDBJ databases">
        <title>Complete genome sequences of two strains of the flax pathogen Septoria linicola.</title>
        <authorList>
            <person name="Lapalu N."/>
            <person name="Simon A."/>
            <person name="Demenou B."/>
            <person name="Paumier D."/>
            <person name="Guillot M.-P."/>
            <person name="Gout L."/>
            <person name="Valade R."/>
        </authorList>
    </citation>
    <scope>NUCLEOTIDE SEQUENCE</scope>
    <source>
        <strain evidence="6">SE15195</strain>
    </source>
</reference>
<dbReference type="EMBL" id="CP099419">
    <property type="protein sequence ID" value="USW49138.1"/>
    <property type="molecule type" value="Genomic_DNA"/>
</dbReference>
<gene>
    <name evidence="6" type="ORF">Slin15195_G024570</name>
</gene>
<dbReference type="PANTHER" id="PTHR31465">
    <property type="entry name" value="PROTEIN RTA1-RELATED"/>
    <property type="match status" value="1"/>
</dbReference>
<sequence length="288" mass="31234">MSFDQCTEVSAACPVEATLYAYRPNLPGNSILLAVFGLCTIAQILFGVRYKNVAFSTVVGIGCVGELIGYAGRIIMHYNPWHDNGFKIQICCLVLAPSFLAAGIYLTLKHIVLELGPEKSRLKPKLYTWIFITCDVFSILLQAAGGGIAASGTGNLVNIGNSVIIAGIAFQVATMFVCLLLAADFAFALYRSRTYRDEAQEKALPHATSVPRRGFHYYLGCTSVAFLAIFIRSVYRLPEMAGGWGNPLMQNEKEFLILDGGMIALAALLMTVAHPGIFFPAMTGARTK</sequence>
<evidence type="ECO:0000256" key="4">
    <source>
        <dbReference type="ARBA" id="ARBA00023136"/>
    </source>
</evidence>
<protein>
    <submittedName>
        <fullName evidence="6">RTA-like protein</fullName>
    </submittedName>
</protein>
<name>A0A9Q9AN43_9PEZI</name>
<accession>A0A9Q9AN43</accession>
<feature type="transmembrane region" description="Helical" evidence="5">
    <location>
        <begin position="255"/>
        <end position="279"/>
    </location>
</feature>
<dbReference type="GO" id="GO:0005886">
    <property type="term" value="C:plasma membrane"/>
    <property type="evidence" value="ECO:0007669"/>
    <property type="project" value="TreeGrafter"/>
</dbReference>
<proteinExistence type="predicted"/>
<dbReference type="Proteomes" id="UP001056384">
    <property type="component" value="Chromosome 2"/>
</dbReference>
<keyword evidence="4 5" id="KW-0472">Membrane</keyword>
<dbReference type="InterPro" id="IPR007568">
    <property type="entry name" value="RTA1"/>
</dbReference>
<keyword evidence="3 5" id="KW-1133">Transmembrane helix</keyword>
<evidence type="ECO:0000313" key="7">
    <source>
        <dbReference type="Proteomes" id="UP001056384"/>
    </source>
</evidence>
<dbReference type="PANTHER" id="PTHR31465:SF8">
    <property type="entry name" value="DOMAIN PROTEIN, PUTATIVE (AFU_ORTHOLOGUE AFUA_6G14140)-RELATED"/>
    <property type="match status" value="1"/>
</dbReference>
<feature type="transmembrane region" description="Helical" evidence="5">
    <location>
        <begin position="87"/>
        <end position="108"/>
    </location>
</feature>
<keyword evidence="2 5" id="KW-0812">Transmembrane</keyword>
<dbReference type="GO" id="GO:0000324">
    <property type="term" value="C:fungal-type vacuole"/>
    <property type="evidence" value="ECO:0007669"/>
    <property type="project" value="TreeGrafter"/>
</dbReference>
<evidence type="ECO:0000256" key="5">
    <source>
        <dbReference type="SAM" id="Phobius"/>
    </source>
</evidence>
<feature type="transmembrane region" description="Helical" evidence="5">
    <location>
        <begin position="129"/>
        <end position="151"/>
    </location>
</feature>
<organism evidence="6 7">
    <name type="scientific">Septoria linicola</name>
    <dbReference type="NCBI Taxonomy" id="215465"/>
    <lineage>
        <taxon>Eukaryota</taxon>
        <taxon>Fungi</taxon>
        <taxon>Dikarya</taxon>
        <taxon>Ascomycota</taxon>
        <taxon>Pezizomycotina</taxon>
        <taxon>Dothideomycetes</taxon>
        <taxon>Dothideomycetidae</taxon>
        <taxon>Mycosphaerellales</taxon>
        <taxon>Mycosphaerellaceae</taxon>
        <taxon>Septoria</taxon>
    </lineage>
</organism>